<dbReference type="InterPro" id="IPR001647">
    <property type="entry name" value="HTH_TetR"/>
</dbReference>
<reference evidence="6 7" key="1">
    <citation type="submission" date="2024-09" db="EMBL/GenBank/DDBJ databases">
        <authorList>
            <person name="Sun Q."/>
            <person name="Mori K."/>
        </authorList>
    </citation>
    <scope>NUCLEOTIDE SEQUENCE [LARGE SCALE GENOMIC DNA]</scope>
    <source>
        <strain evidence="6 7">KCTC 23279</strain>
    </source>
</reference>
<evidence type="ECO:0000256" key="3">
    <source>
        <dbReference type="ARBA" id="ARBA00023163"/>
    </source>
</evidence>
<dbReference type="Pfam" id="PF16859">
    <property type="entry name" value="TetR_C_11"/>
    <property type="match status" value="1"/>
</dbReference>
<dbReference type="InterPro" id="IPR009057">
    <property type="entry name" value="Homeodomain-like_sf"/>
</dbReference>
<accession>A0ABV6ETJ9</accession>
<evidence type="ECO:0000256" key="4">
    <source>
        <dbReference type="PROSITE-ProRule" id="PRU00335"/>
    </source>
</evidence>
<evidence type="ECO:0000256" key="1">
    <source>
        <dbReference type="ARBA" id="ARBA00023015"/>
    </source>
</evidence>
<keyword evidence="2 4" id="KW-0238">DNA-binding</keyword>
<comment type="caution">
    <text evidence="6">The sequence shown here is derived from an EMBL/GenBank/DDBJ whole genome shotgun (WGS) entry which is preliminary data.</text>
</comment>
<evidence type="ECO:0000259" key="5">
    <source>
        <dbReference type="PROSITE" id="PS50977"/>
    </source>
</evidence>
<dbReference type="SUPFAM" id="SSF46689">
    <property type="entry name" value="Homeodomain-like"/>
    <property type="match status" value="1"/>
</dbReference>
<evidence type="ECO:0000313" key="6">
    <source>
        <dbReference type="EMBL" id="MFC0241191.1"/>
    </source>
</evidence>
<dbReference type="InterPro" id="IPR011075">
    <property type="entry name" value="TetR_C"/>
</dbReference>
<gene>
    <name evidence="6" type="ORF">ACFFJ6_11970</name>
</gene>
<evidence type="ECO:0000313" key="7">
    <source>
        <dbReference type="Proteomes" id="UP001589775"/>
    </source>
</evidence>
<dbReference type="Proteomes" id="UP001589775">
    <property type="component" value="Unassembled WGS sequence"/>
</dbReference>
<dbReference type="SUPFAM" id="SSF48498">
    <property type="entry name" value="Tetracyclin repressor-like, C-terminal domain"/>
    <property type="match status" value="1"/>
</dbReference>
<protein>
    <submittedName>
        <fullName evidence="6">TetR/AcrR family transcriptional regulator</fullName>
    </submittedName>
</protein>
<dbReference type="RefSeq" id="WP_378387911.1">
    <property type="nucleotide sequence ID" value="NZ_JBHLWM010000005.1"/>
</dbReference>
<dbReference type="PANTHER" id="PTHR30055:SF223">
    <property type="entry name" value="HTH-TYPE TRANSCRIPTIONAL REGULATOR UIDR"/>
    <property type="match status" value="1"/>
</dbReference>
<dbReference type="Gene3D" id="1.10.357.10">
    <property type="entry name" value="Tetracycline Repressor, domain 2"/>
    <property type="match status" value="1"/>
</dbReference>
<dbReference type="InterPro" id="IPR050109">
    <property type="entry name" value="HTH-type_TetR-like_transc_reg"/>
</dbReference>
<keyword evidence="3" id="KW-0804">Transcription</keyword>
<dbReference type="Pfam" id="PF00440">
    <property type="entry name" value="TetR_N"/>
    <property type="match status" value="1"/>
</dbReference>
<feature type="domain" description="HTH tetR-type" evidence="5">
    <location>
        <begin position="13"/>
        <end position="73"/>
    </location>
</feature>
<dbReference type="PROSITE" id="PS50977">
    <property type="entry name" value="HTH_TETR_2"/>
    <property type="match status" value="1"/>
</dbReference>
<dbReference type="PRINTS" id="PR00455">
    <property type="entry name" value="HTHTETR"/>
</dbReference>
<name>A0ABV6ETJ9_9BRAD</name>
<keyword evidence="1" id="KW-0805">Transcription regulation</keyword>
<dbReference type="EMBL" id="JBHLWM010000005">
    <property type="protein sequence ID" value="MFC0241191.1"/>
    <property type="molecule type" value="Genomic_DNA"/>
</dbReference>
<evidence type="ECO:0000256" key="2">
    <source>
        <dbReference type="ARBA" id="ARBA00023125"/>
    </source>
</evidence>
<feature type="DNA-binding region" description="H-T-H motif" evidence="4">
    <location>
        <begin position="36"/>
        <end position="55"/>
    </location>
</feature>
<proteinExistence type="predicted"/>
<keyword evidence="7" id="KW-1185">Reference proteome</keyword>
<organism evidence="6 7">
    <name type="scientific">Rhodopseudomonas telluris</name>
    <dbReference type="NCBI Taxonomy" id="644215"/>
    <lineage>
        <taxon>Bacteria</taxon>
        <taxon>Pseudomonadati</taxon>
        <taxon>Pseudomonadota</taxon>
        <taxon>Alphaproteobacteria</taxon>
        <taxon>Hyphomicrobiales</taxon>
        <taxon>Nitrobacteraceae</taxon>
        <taxon>Rhodopseudomonas</taxon>
    </lineage>
</organism>
<dbReference type="PANTHER" id="PTHR30055">
    <property type="entry name" value="HTH-TYPE TRANSCRIPTIONAL REGULATOR RUTR"/>
    <property type="match status" value="1"/>
</dbReference>
<sequence>MPSEVKTRRRRKAERPAEILDAAFEEFVQHGYSATRLEDVAARAGVTKGTVYFYFDAKERVFEEMVRHKSQTFLPDLANYVSTLQGSYTERLRALMAFTYGHIADNRESREVLRFLISEGGRFPELVDRHYDEFVLPMLEQFKTVIDGGVAAGEFRPTPATEFIEMIMSPSLLVCLWSMLFGTRKQFEIGRFTEASVDLVLYGISNHASSK</sequence>
<dbReference type="InterPro" id="IPR036271">
    <property type="entry name" value="Tet_transcr_reg_TetR-rel_C_sf"/>
</dbReference>